<dbReference type="AlphaFoldDB" id="A0A0A8KXT1"/>
<keyword evidence="1" id="KW-0614">Plasmid</keyword>
<organism evidence="1">
    <name type="scientific">wastewater metagenome</name>
    <dbReference type="NCBI Taxonomy" id="527639"/>
    <lineage>
        <taxon>unclassified sequences</taxon>
        <taxon>metagenomes</taxon>
        <taxon>ecological metagenomes</taxon>
    </lineage>
</organism>
<dbReference type="EMBL" id="HG796237">
    <property type="protein sequence ID" value="CDL65364.1"/>
    <property type="molecule type" value="Genomic_DNA"/>
</dbReference>
<geneLocation type="plasmid" evidence="1">
    <name>fosmid 1C_1</name>
</geneLocation>
<sequence>MQGEVPATVTYAGMGGLTRINGGMSFAGIKPVSIGLEYNYAFGNLKKLSTLDFNNENFVNGYRRSENNLQGSFFKAGLMIDLKQVFNKLPMEFLNLGFVFQSKLNLSSKTDFIYGTSIGFDTTNIESPDMEVPLAFGAGIAGKFGRQVILSADIWMQQWSEFKSGGVGQASLQNSLRAGLGFEVSPPPSSDRTFFENKFYRGGVFYEKSQYNINGNSVNGFGVSLGIGIPFTRYNTIDIGASYLTRGKTSDGLVKDNQLKISAGVTIGELWFLRPKDEDK</sequence>
<dbReference type="Gene3D" id="2.40.160.60">
    <property type="entry name" value="Outer membrane protein transport protein (OMPP1/FadL/TodX)"/>
    <property type="match status" value="1"/>
</dbReference>
<gene>
    <name evidence="1" type="ORF">WWTP_pFosmid_1C_0002</name>
</gene>
<accession>A0A0A8KXT1</accession>
<reference evidence="1" key="1">
    <citation type="journal article" date="2015" name="Res. Microbiol.">
        <title>New FeFe-hydrogenase genes identified in a metagenomic fosmid library from a municipal wastewater treatment plant as revealed by high-throughput sequencing.</title>
        <authorList>
            <person name="Tomazetto G."/>
            <person name="Wibberg D."/>
            <person name="Schluter A."/>
            <person name="Oliveira V.M."/>
        </authorList>
    </citation>
    <scope>NUCLEOTIDE SEQUENCE</scope>
    <source>
        <plasmid evidence="1">fosmid 1C_1</plasmid>
    </source>
</reference>
<proteinExistence type="predicted"/>
<dbReference type="SUPFAM" id="SSF56935">
    <property type="entry name" value="Porins"/>
    <property type="match status" value="1"/>
</dbReference>
<name>A0A0A8KXT1_9ZZZZ</name>
<protein>
    <submittedName>
        <fullName evidence="1">Uncharacterized protein</fullName>
    </submittedName>
</protein>
<evidence type="ECO:0000313" key="1">
    <source>
        <dbReference type="EMBL" id="CDL65364.1"/>
    </source>
</evidence>